<gene>
    <name evidence="2" type="ORF">CR103_20195</name>
</gene>
<feature type="transmembrane region" description="Helical" evidence="1">
    <location>
        <begin position="212"/>
        <end position="241"/>
    </location>
</feature>
<feature type="transmembrane region" description="Helical" evidence="1">
    <location>
        <begin position="83"/>
        <end position="101"/>
    </location>
</feature>
<feature type="transmembrane region" description="Helical" evidence="1">
    <location>
        <begin position="136"/>
        <end position="158"/>
    </location>
</feature>
<dbReference type="Proteomes" id="UP000228593">
    <property type="component" value="Unassembled WGS sequence"/>
</dbReference>
<reference evidence="2 3" key="1">
    <citation type="submission" date="2017-10" db="EMBL/GenBank/DDBJ databases">
        <title>Massilia psychrophilum sp. nov., a novel purple-pigmented bacterium isolated from Tianshan glacier, Xinjiang Municipality, China.</title>
        <authorList>
            <person name="Wang H."/>
        </authorList>
    </citation>
    <scope>NUCLEOTIDE SEQUENCE [LARGE SCALE GENOMIC DNA]</scope>
    <source>
        <strain evidence="2 3">JCM 30813</strain>
    </source>
</reference>
<organism evidence="2 3">
    <name type="scientific">Massilia psychrophila</name>
    <dbReference type="NCBI Taxonomy" id="1603353"/>
    <lineage>
        <taxon>Bacteria</taxon>
        <taxon>Pseudomonadati</taxon>
        <taxon>Pseudomonadota</taxon>
        <taxon>Betaproteobacteria</taxon>
        <taxon>Burkholderiales</taxon>
        <taxon>Oxalobacteraceae</taxon>
        <taxon>Telluria group</taxon>
        <taxon>Massilia</taxon>
    </lineage>
</organism>
<keyword evidence="1" id="KW-0472">Membrane</keyword>
<comment type="caution">
    <text evidence="2">The sequence shown here is derived from an EMBL/GenBank/DDBJ whole genome shotgun (WGS) entry which is preliminary data.</text>
</comment>
<feature type="transmembrane region" description="Helical" evidence="1">
    <location>
        <begin position="408"/>
        <end position="424"/>
    </location>
</feature>
<feature type="transmembrane region" description="Helical" evidence="1">
    <location>
        <begin position="352"/>
        <end position="373"/>
    </location>
</feature>
<feature type="transmembrane region" description="Helical" evidence="1">
    <location>
        <begin position="179"/>
        <end position="200"/>
    </location>
</feature>
<keyword evidence="3" id="KW-1185">Reference proteome</keyword>
<keyword evidence="1" id="KW-1133">Transmembrane helix</keyword>
<proteinExistence type="predicted"/>
<name>A0A2G8SW74_9BURK</name>
<evidence type="ECO:0000256" key="1">
    <source>
        <dbReference type="SAM" id="Phobius"/>
    </source>
</evidence>
<feature type="transmembrane region" description="Helical" evidence="1">
    <location>
        <begin position="29"/>
        <end position="52"/>
    </location>
</feature>
<keyword evidence="1" id="KW-0812">Transmembrane</keyword>
<feature type="transmembrane region" description="Helical" evidence="1">
    <location>
        <begin position="113"/>
        <end position="130"/>
    </location>
</feature>
<protein>
    <submittedName>
        <fullName evidence="2">Uncharacterized protein</fullName>
    </submittedName>
</protein>
<feature type="transmembrane region" description="Helical" evidence="1">
    <location>
        <begin position="253"/>
        <end position="270"/>
    </location>
</feature>
<dbReference type="OrthoDB" id="9150693at2"/>
<evidence type="ECO:0000313" key="2">
    <source>
        <dbReference type="EMBL" id="PIL38045.1"/>
    </source>
</evidence>
<dbReference type="AlphaFoldDB" id="A0A2G8SW74"/>
<dbReference type="RefSeq" id="WP_099917727.1">
    <property type="nucleotide sequence ID" value="NZ_PDOB01000050.1"/>
</dbReference>
<sequence>MFISFVSVIAVFSVLAAIAGWLAARPVHAAYLAFGLIVLEASHLPLSINYGISIYPEDMLFAILALACLIRLSLFASVKTVPLTWWVIGAVQLLLFVWGNRTFGSSAGVDYRIHFYLWVSVCYFCSAQWTEPMVKRVLNGWTACASMLCMLAMFRWIYSAIDPVYAEEIMGFDTTGIRFRVLSSTSSLVIAVGFLILLFRMLSGRLPLLQRILLPVFLLVVVVLQHRSVWVSLFVGAICVLWTRQKQQGSLRAGLAIGLLMLPVAVMFAIPDEGDGVVSSIKGAAGSAISTKEGTMVARVDNWQALLANWGSSKDVLTYLVGKPYGSGFNPQESEDGQSVIDMVPHNHFVHILYRGGLIALSCTLALFYQLWTAAVKEARSGRKYWAPCLVGVFGACFAYFIPYFATYASGILIGIAISYLGICKHDTVVSSKPVMARRFRKS</sequence>
<accession>A0A2G8SW74</accession>
<dbReference type="EMBL" id="PDOB01000050">
    <property type="protein sequence ID" value="PIL38045.1"/>
    <property type="molecule type" value="Genomic_DNA"/>
</dbReference>
<evidence type="ECO:0000313" key="3">
    <source>
        <dbReference type="Proteomes" id="UP000228593"/>
    </source>
</evidence>
<feature type="transmembrane region" description="Helical" evidence="1">
    <location>
        <begin position="59"/>
        <end position="77"/>
    </location>
</feature>
<feature type="transmembrane region" description="Helical" evidence="1">
    <location>
        <begin position="385"/>
        <end position="402"/>
    </location>
</feature>